<accession>A0A6I1GLI3</accession>
<reference evidence="1 2" key="1">
    <citation type="submission" date="2019-09" db="EMBL/GenBank/DDBJ databases">
        <title>Characterization of the phylogenetic diversity of two novel species belonging to the genus Bifidobacterium: Bifidobacterium cebidarum sp. nov. and Bifidobacterium leontopitheci sp. nov.</title>
        <authorList>
            <person name="Lugli G.A."/>
            <person name="Duranti S."/>
            <person name="Milani C."/>
            <person name="Turroni F."/>
            <person name="Ventura M."/>
        </authorList>
    </citation>
    <scope>NUCLEOTIDE SEQUENCE [LARGE SCALE GENOMIC DNA]</scope>
    <source>
        <strain evidence="1 2">LMG 31471</strain>
    </source>
</reference>
<dbReference type="AlphaFoldDB" id="A0A6I1GLI3"/>
<sequence>MFTRTSRPFMIYQAAQIVNGRDAPTSRHSRKNVTDAANGSNCLTHACDQPVCRFRTRPFRCRRAAPQIHREHGRQERLHSATHCTIPALILAVTPAYSGMCPETGRSATRPGRKPPHMRLIHIFMRTFPHSRYIFRRTYFWGSLSHTIPKVSRAEHSLEEMRWQRNSCENGGNIITATATRPGSLHNRTIGFPTSAEHGRFAKPYRSTVQRLRACRDRSGLVPSSAASLCHVFIPVTR</sequence>
<keyword evidence="2" id="KW-1185">Reference proteome</keyword>
<dbReference type="Proteomes" id="UP000441772">
    <property type="component" value="Unassembled WGS sequence"/>
</dbReference>
<protein>
    <submittedName>
        <fullName evidence="1">Uncharacterized protein</fullName>
    </submittedName>
</protein>
<proteinExistence type="predicted"/>
<organism evidence="1 2">
    <name type="scientific">Bifidobacterium leontopitheci</name>
    <dbReference type="NCBI Taxonomy" id="2650774"/>
    <lineage>
        <taxon>Bacteria</taxon>
        <taxon>Bacillati</taxon>
        <taxon>Actinomycetota</taxon>
        <taxon>Actinomycetes</taxon>
        <taxon>Bifidobacteriales</taxon>
        <taxon>Bifidobacteriaceae</taxon>
        <taxon>Bifidobacterium</taxon>
    </lineage>
</organism>
<comment type="caution">
    <text evidence="1">The sequence shown here is derived from an EMBL/GenBank/DDBJ whole genome shotgun (WGS) entry which is preliminary data.</text>
</comment>
<gene>
    <name evidence="1" type="ORF">F7D09_1062</name>
</gene>
<dbReference type="EMBL" id="WBVT01000012">
    <property type="protein sequence ID" value="KAB7790466.1"/>
    <property type="molecule type" value="Genomic_DNA"/>
</dbReference>
<name>A0A6I1GLI3_9BIFI</name>
<evidence type="ECO:0000313" key="1">
    <source>
        <dbReference type="EMBL" id="KAB7790466.1"/>
    </source>
</evidence>
<evidence type="ECO:0000313" key="2">
    <source>
        <dbReference type="Proteomes" id="UP000441772"/>
    </source>
</evidence>